<dbReference type="PROSITE" id="PS51767">
    <property type="entry name" value="PEPTIDASE_A1"/>
    <property type="match status" value="1"/>
</dbReference>
<dbReference type="InterPro" id="IPR021109">
    <property type="entry name" value="Peptidase_aspartic_dom_sf"/>
</dbReference>
<dbReference type="EMBL" id="JAULSV010000003">
    <property type="protein sequence ID" value="KAK0649957.1"/>
    <property type="molecule type" value="Genomic_DNA"/>
</dbReference>
<dbReference type="Pfam" id="PF00026">
    <property type="entry name" value="Asp"/>
    <property type="match status" value="1"/>
</dbReference>
<feature type="domain" description="Peptidase A1" evidence="5">
    <location>
        <begin position="74"/>
        <end position="419"/>
    </location>
</feature>
<dbReference type="Proteomes" id="UP001174936">
    <property type="component" value="Unassembled WGS sequence"/>
</dbReference>
<dbReference type="GO" id="GO:0006508">
    <property type="term" value="P:proteolysis"/>
    <property type="evidence" value="ECO:0007669"/>
    <property type="project" value="InterPro"/>
</dbReference>
<feature type="signal peptide" evidence="4">
    <location>
        <begin position="1"/>
        <end position="23"/>
    </location>
</feature>
<feature type="chain" id="PRO_5041460634" evidence="4">
    <location>
        <begin position="24"/>
        <end position="473"/>
    </location>
</feature>
<dbReference type="InterPro" id="IPR033121">
    <property type="entry name" value="PEPTIDASE_A1"/>
</dbReference>
<feature type="active site" evidence="2">
    <location>
        <position position="312"/>
    </location>
</feature>
<feature type="region of interest" description="Disordered" evidence="3">
    <location>
        <begin position="107"/>
        <end position="151"/>
    </location>
</feature>
<dbReference type="PANTHER" id="PTHR47966">
    <property type="entry name" value="BETA-SITE APP-CLEAVING ENZYME, ISOFORM A-RELATED"/>
    <property type="match status" value="1"/>
</dbReference>
<keyword evidence="4" id="KW-0732">Signal</keyword>
<dbReference type="GO" id="GO:0004190">
    <property type="term" value="F:aspartic-type endopeptidase activity"/>
    <property type="evidence" value="ECO:0007669"/>
    <property type="project" value="InterPro"/>
</dbReference>
<keyword evidence="7" id="KW-1185">Reference proteome</keyword>
<sequence>MTRTMAPAMLIAVLSALIAGTDGLHIQGFPGGSVGPGFVSVPISASKRDAALHKRADVSGTAEIQIPNFRTHGYSIELMIGTPGQKVEVIVDTGSYELWVNPDCDHSSRAKNETIDGRPTATLDTPMTDPDACRKRGQYDASKSSSASKPDGVEDTVFQYADFTTAEISYEKDKLAIGGLSIDGQIFGVAKTSNQTGVGIMGFGPPPWGFNNSGMYPMVLTSMAREGVIKSPAFSLHLNDFNKSQGSVIFGGVDKKKFSGALAKIPMKPVQMKSSNGIDFDHTSYYVTVKSMKLSKPGSSDKTYGSFVAALDSGSSNNILPRGLGAQLCTDVGGKMNSRGTNCAVDCAVRQQAGGVTFELEGKSILVPYYNLINEETTREVSWCTVMVSDHPTLNLLGMPFLRSAYAVFDWRNANLHIAQSADCGTNIVAIGSGVDAVPGGNGECSGSLGMASVVNLGLMTVAALMSSLVLVL</sequence>
<evidence type="ECO:0000256" key="4">
    <source>
        <dbReference type="SAM" id="SignalP"/>
    </source>
</evidence>
<name>A0AA40CTC1_9PEZI</name>
<evidence type="ECO:0000259" key="5">
    <source>
        <dbReference type="PROSITE" id="PS51767"/>
    </source>
</evidence>
<protein>
    <submittedName>
        <fullName evidence="6">Aspartic peptidase domain-containing protein</fullName>
    </submittedName>
</protein>
<evidence type="ECO:0000256" key="2">
    <source>
        <dbReference type="PIRSR" id="PIRSR601461-1"/>
    </source>
</evidence>
<evidence type="ECO:0000256" key="3">
    <source>
        <dbReference type="SAM" id="MobiDB-lite"/>
    </source>
</evidence>
<reference evidence="6" key="1">
    <citation type="submission" date="2023-06" db="EMBL/GenBank/DDBJ databases">
        <title>Genome-scale phylogeny and comparative genomics of the fungal order Sordariales.</title>
        <authorList>
            <consortium name="Lawrence Berkeley National Laboratory"/>
            <person name="Hensen N."/>
            <person name="Bonometti L."/>
            <person name="Westerberg I."/>
            <person name="Brannstrom I.O."/>
            <person name="Guillou S."/>
            <person name="Cros-Aarteil S."/>
            <person name="Calhoun S."/>
            <person name="Haridas S."/>
            <person name="Kuo A."/>
            <person name="Mondo S."/>
            <person name="Pangilinan J."/>
            <person name="Riley R."/>
            <person name="Labutti K."/>
            <person name="Andreopoulos B."/>
            <person name="Lipzen A."/>
            <person name="Chen C."/>
            <person name="Yanf M."/>
            <person name="Daum C."/>
            <person name="Ng V."/>
            <person name="Clum A."/>
            <person name="Steindorff A."/>
            <person name="Ohm R."/>
            <person name="Martin F."/>
            <person name="Silar P."/>
            <person name="Natvig D."/>
            <person name="Lalanne C."/>
            <person name="Gautier V."/>
            <person name="Ament-Velasquez S.L."/>
            <person name="Kruys A."/>
            <person name="Hutchinson M.I."/>
            <person name="Powell A.J."/>
            <person name="Barry K."/>
            <person name="Miller A.N."/>
            <person name="Grigoriev I.V."/>
            <person name="Debuchy R."/>
            <person name="Gladieux P."/>
            <person name="Thoren M.H."/>
            <person name="Johannesson H."/>
        </authorList>
    </citation>
    <scope>NUCLEOTIDE SEQUENCE</scope>
    <source>
        <strain evidence="6">SMH2532-1</strain>
    </source>
</reference>
<evidence type="ECO:0000313" key="6">
    <source>
        <dbReference type="EMBL" id="KAK0649957.1"/>
    </source>
</evidence>
<dbReference type="SUPFAM" id="SSF50630">
    <property type="entry name" value="Acid proteases"/>
    <property type="match status" value="1"/>
</dbReference>
<dbReference type="InterPro" id="IPR001461">
    <property type="entry name" value="Aspartic_peptidase_A1"/>
</dbReference>
<evidence type="ECO:0000313" key="7">
    <source>
        <dbReference type="Proteomes" id="UP001174936"/>
    </source>
</evidence>
<accession>A0AA40CTC1</accession>
<comment type="similarity">
    <text evidence="1">Belongs to the peptidase A1 family.</text>
</comment>
<dbReference type="PANTHER" id="PTHR47966:SF65">
    <property type="entry name" value="ASPARTIC-TYPE ENDOPEPTIDASE"/>
    <property type="match status" value="1"/>
</dbReference>
<feature type="active site" evidence="2">
    <location>
        <position position="92"/>
    </location>
</feature>
<proteinExistence type="inferred from homology"/>
<dbReference type="Gene3D" id="2.40.70.10">
    <property type="entry name" value="Acid Proteases"/>
    <property type="match status" value="2"/>
</dbReference>
<evidence type="ECO:0000256" key="1">
    <source>
        <dbReference type="ARBA" id="ARBA00007447"/>
    </source>
</evidence>
<comment type="caution">
    <text evidence="6">The sequence shown here is derived from an EMBL/GenBank/DDBJ whole genome shotgun (WGS) entry which is preliminary data.</text>
</comment>
<dbReference type="PRINTS" id="PR00792">
    <property type="entry name" value="PEPSIN"/>
</dbReference>
<gene>
    <name evidence="6" type="ORF">B0T16DRAFT_410944</name>
</gene>
<feature type="compositionally biased region" description="Basic and acidic residues" evidence="3">
    <location>
        <begin position="107"/>
        <end position="116"/>
    </location>
</feature>
<organism evidence="6 7">
    <name type="scientific">Cercophora newfieldiana</name>
    <dbReference type="NCBI Taxonomy" id="92897"/>
    <lineage>
        <taxon>Eukaryota</taxon>
        <taxon>Fungi</taxon>
        <taxon>Dikarya</taxon>
        <taxon>Ascomycota</taxon>
        <taxon>Pezizomycotina</taxon>
        <taxon>Sordariomycetes</taxon>
        <taxon>Sordariomycetidae</taxon>
        <taxon>Sordariales</taxon>
        <taxon>Lasiosphaeriaceae</taxon>
        <taxon>Cercophora</taxon>
    </lineage>
</organism>
<dbReference type="AlphaFoldDB" id="A0AA40CTC1"/>